<comment type="pathway">
    <text evidence="2">Quinol/quinone metabolism; menaquinone biosynthesis.</text>
</comment>
<dbReference type="NCBIfam" id="NF004752">
    <property type="entry name" value="PRK06080.1-4"/>
    <property type="match status" value="1"/>
</dbReference>
<name>A0ABT1WP12_9LACT</name>
<dbReference type="NCBIfam" id="NF009926">
    <property type="entry name" value="PRK13387.1"/>
    <property type="match status" value="1"/>
</dbReference>
<comment type="subcellular location">
    <subcellularLocation>
        <location evidence="1">Membrane</location>
        <topology evidence="1">Multi-pass membrane protein</topology>
    </subcellularLocation>
</comment>
<feature type="transmembrane region" description="Helical" evidence="8">
    <location>
        <begin position="12"/>
        <end position="33"/>
    </location>
</feature>
<comment type="caution">
    <text evidence="9">The sequence shown here is derived from an EMBL/GenBank/DDBJ whole genome shotgun (WGS) entry which is preliminary data.</text>
</comment>
<feature type="transmembrane region" description="Helical" evidence="8">
    <location>
        <begin position="239"/>
        <end position="268"/>
    </location>
</feature>
<evidence type="ECO:0000256" key="4">
    <source>
        <dbReference type="ARBA" id="ARBA00022679"/>
    </source>
</evidence>
<organism evidence="9 10">
    <name type="scientific">Granulicatella seriolae</name>
    <dbReference type="NCBI Taxonomy" id="2967226"/>
    <lineage>
        <taxon>Bacteria</taxon>
        <taxon>Bacillati</taxon>
        <taxon>Bacillota</taxon>
        <taxon>Bacilli</taxon>
        <taxon>Lactobacillales</taxon>
        <taxon>Carnobacteriaceae</taxon>
        <taxon>Granulicatella</taxon>
    </lineage>
</organism>
<evidence type="ECO:0000256" key="2">
    <source>
        <dbReference type="ARBA" id="ARBA00004863"/>
    </source>
</evidence>
<dbReference type="CDD" id="cd13962">
    <property type="entry name" value="PT_UbiA_UBIAD1"/>
    <property type="match status" value="1"/>
</dbReference>
<evidence type="ECO:0000256" key="8">
    <source>
        <dbReference type="SAM" id="Phobius"/>
    </source>
</evidence>
<evidence type="ECO:0000313" key="9">
    <source>
        <dbReference type="EMBL" id="MCQ9210264.1"/>
    </source>
</evidence>
<accession>A0ABT1WP12</accession>
<dbReference type="Gene3D" id="1.10.357.140">
    <property type="entry name" value="UbiA prenyltransferase"/>
    <property type="match status" value="1"/>
</dbReference>
<evidence type="ECO:0000256" key="3">
    <source>
        <dbReference type="ARBA" id="ARBA00022428"/>
    </source>
</evidence>
<feature type="transmembrane region" description="Helical" evidence="8">
    <location>
        <begin position="113"/>
        <end position="132"/>
    </location>
</feature>
<feature type="transmembrane region" description="Helical" evidence="8">
    <location>
        <begin position="39"/>
        <end position="58"/>
    </location>
</feature>
<gene>
    <name evidence="9" type="primary">menA</name>
    <name evidence="9" type="ORF">NPA36_06845</name>
</gene>
<proteinExistence type="predicted"/>
<dbReference type="Pfam" id="PF01040">
    <property type="entry name" value="UbiA"/>
    <property type="match status" value="1"/>
</dbReference>
<feature type="transmembrane region" description="Helical" evidence="8">
    <location>
        <begin position="288"/>
        <end position="312"/>
    </location>
</feature>
<dbReference type="PANTHER" id="PTHR13929:SF0">
    <property type="entry name" value="UBIA PRENYLTRANSFERASE DOMAIN-CONTAINING PROTEIN 1"/>
    <property type="match status" value="1"/>
</dbReference>
<evidence type="ECO:0000256" key="7">
    <source>
        <dbReference type="ARBA" id="ARBA00023136"/>
    </source>
</evidence>
<feature type="transmembrane region" description="Helical" evidence="8">
    <location>
        <begin position="144"/>
        <end position="163"/>
    </location>
</feature>
<dbReference type="EC" id="2.5.1.74" evidence="9"/>
<keyword evidence="6 8" id="KW-1133">Transmembrane helix</keyword>
<evidence type="ECO:0000256" key="1">
    <source>
        <dbReference type="ARBA" id="ARBA00004141"/>
    </source>
</evidence>
<keyword evidence="3" id="KW-0474">Menaquinone biosynthesis</keyword>
<evidence type="ECO:0000256" key="5">
    <source>
        <dbReference type="ARBA" id="ARBA00022692"/>
    </source>
</evidence>
<reference evidence="9" key="2">
    <citation type="journal article" date="2023" name="Curr. Microbiol.">
        <title>Granulicatella seriolae sp. nov., a Novel Facultative Anaerobe Isolated from Yellowtail Marine Fish.</title>
        <authorList>
            <person name="Lee M."/>
            <person name="Choi Y.J."/>
            <person name="Farooq A."/>
            <person name="Jeong J.B."/>
            <person name="Jung M.Y."/>
        </authorList>
    </citation>
    <scope>NUCLEOTIDE SEQUENCE</scope>
    <source>
        <strain evidence="9">S8</strain>
    </source>
</reference>
<evidence type="ECO:0000313" key="10">
    <source>
        <dbReference type="Proteomes" id="UP001059480"/>
    </source>
</evidence>
<keyword evidence="4 9" id="KW-0808">Transferase</keyword>
<sequence>MTLSSFLELVEIKTKIASLFPFLVALAYCAYYYQSFNWINTGLFFVAMLSFDMATTVMNNTMDYIKAKNLTYKKEENVLGRDGISVRLAFSILIGMVTLSALIGLVLVYRTNLLLLLVGLACFFIGLFYTFGPIPISRMPLGEILSGFTMGLGIFGIMVYINVPIETTAAIFYHNGILTGAVDLVFLAKVFLQALPLVCTIANIMLSNNICDLETDISNHRYTLVYYITKERALLLYQWLYYTAFLAITLAVLLRISPWLMLATWLLFPMIQKNIKTFQAKQEKSTTFVLAIKNLVLLHSLQIILLLVATVIGKG</sequence>
<reference evidence="9" key="3">
    <citation type="journal article" date="2023" name="Microbiol. Resour. Announc.">
        <title>Draft Genome Sequence of Granulicatella sp. Strain S8, Isolated from a Marine Fish, Seriola quinqueradiata.</title>
        <authorList>
            <person name="Lee M."/>
            <person name="Farooq A."/>
            <person name="Jeong J.B."/>
            <person name="Jung M.Y."/>
        </authorList>
    </citation>
    <scope>NUCLEOTIDE SEQUENCE</scope>
    <source>
        <strain evidence="9">S8</strain>
    </source>
</reference>
<dbReference type="RefSeq" id="WP_256945377.1">
    <property type="nucleotide sequence ID" value="NZ_JANHNZ010000006.1"/>
</dbReference>
<dbReference type="GO" id="GO:0046428">
    <property type="term" value="F:1,4-dihydroxy-2-naphthoate polyprenyltransferase activity"/>
    <property type="evidence" value="ECO:0007669"/>
    <property type="project" value="UniProtKB-EC"/>
</dbReference>
<dbReference type="InterPro" id="IPR026046">
    <property type="entry name" value="UBIAD1"/>
</dbReference>
<dbReference type="PANTHER" id="PTHR13929">
    <property type="entry name" value="1,4-DIHYDROXY-2-NAPHTHOATE OCTAPRENYLTRANSFERASE"/>
    <property type="match status" value="1"/>
</dbReference>
<keyword evidence="10" id="KW-1185">Reference proteome</keyword>
<feature type="transmembrane region" description="Helical" evidence="8">
    <location>
        <begin position="88"/>
        <end position="107"/>
    </location>
</feature>
<dbReference type="InterPro" id="IPR044878">
    <property type="entry name" value="UbiA_sf"/>
</dbReference>
<dbReference type="InterPro" id="IPR000537">
    <property type="entry name" value="UbiA_prenyltransferase"/>
</dbReference>
<keyword evidence="5 8" id="KW-0812">Transmembrane</keyword>
<dbReference type="Proteomes" id="UP001059480">
    <property type="component" value="Unassembled WGS sequence"/>
</dbReference>
<dbReference type="EMBL" id="JANHNZ010000006">
    <property type="protein sequence ID" value="MCQ9210264.1"/>
    <property type="molecule type" value="Genomic_DNA"/>
</dbReference>
<protein>
    <submittedName>
        <fullName evidence="9">1,4-dihydroxy-2-naphthoate polyprenyltransferase</fullName>
        <ecNumber evidence="9">2.5.1.74</ecNumber>
    </submittedName>
</protein>
<evidence type="ECO:0000256" key="6">
    <source>
        <dbReference type="ARBA" id="ARBA00022989"/>
    </source>
</evidence>
<reference evidence="9" key="1">
    <citation type="submission" date="2022-07" db="EMBL/GenBank/DDBJ databases">
        <authorList>
            <person name="Jung M.-Y."/>
            <person name="Lee M."/>
        </authorList>
    </citation>
    <scope>NUCLEOTIDE SEQUENCE</scope>
    <source>
        <strain evidence="9">S8</strain>
    </source>
</reference>
<keyword evidence="7 8" id="KW-0472">Membrane</keyword>